<dbReference type="InterPro" id="IPR007936">
    <property type="entry name" value="VapE-like_dom"/>
</dbReference>
<reference evidence="2 3" key="1">
    <citation type="submission" date="2020-08" db="EMBL/GenBank/DDBJ databases">
        <title>Description of novel Flavobacterium F-408 isolate.</title>
        <authorList>
            <person name="Saticioglu I.B."/>
            <person name="Duman M."/>
            <person name="Altun S."/>
        </authorList>
    </citation>
    <scope>NUCLEOTIDE SEQUENCE [LARGE SCALE GENOMIC DNA]</scope>
    <source>
        <strain evidence="2 3">F-408</strain>
    </source>
</reference>
<dbReference type="RefSeq" id="WP_166124968.1">
    <property type="nucleotide sequence ID" value="NZ_JAANOQ010000001.1"/>
</dbReference>
<dbReference type="Pfam" id="PF05272">
    <property type="entry name" value="VapE-like_dom"/>
    <property type="match status" value="1"/>
</dbReference>
<evidence type="ECO:0000259" key="1">
    <source>
        <dbReference type="Pfam" id="PF05272"/>
    </source>
</evidence>
<comment type="caution">
    <text evidence="2">The sequence shown here is derived from an EMBL/GenBank/DDBJ whole genome shotgun (WGS) entry which is preliminary data.</text>
</comment>
<feature type="domain" description="Virulence-associated protein E-like" evidence="1">
    <location>
        <begin position="100"/>
        <end position="312"/>
    </location>
</feature>
<evidence type="ECO:0000313" key="3">
    <source>
        <dbReference type="Proteomes" id="UP000605990"/>
    </source>
</evidence>
<keyword evidence="3" id="KW-1185">Reference proteome</keyword>
<dbReference type="PANTHER" id="PTHR34985:SF1">
    <property type="entry name" value="SLR0554 PROTEIN"/>
    <property type="match status" value="1"/>
</dbReference>
<accession>A0ABR7IW31</accession>
<dbReference type="PANTHER" id="PTHR34985">
    <property type="entry name" value="SLR0554 PROTEIN"/>
    <property type="match status" value="1"/>
</dbReference>
<dbReference type="Proteomes" id="UP000605990">
    <property type="component" value="Unassembled WGS sequence"/>
</dbReference>
<evidence type="ECO:0000313" key="2">
    <source>
        <dbReference type="EMBL" id="MBC5833732.1"/>
    </source>
</evidence>
<sequence>MKNKSQNVLYQSDIASNTIFDRIIKYINSKYRIRFNTISLDYEINISGNDNWESLNLNSLLIELTRNNIETNYNKLEILIKSNLIERYDPIKEYFLELPKWNNQVDYIKKLASYVKTNDDEAFAYHLKKWFARAVICAFEKDKINKHCLVLANGDQHAGKSTYFQKFIPKKLSNYIAEDIGTDKDSRVKMCKNLIINLEELSVIGKTEVNYLKSLISKVFINERLPYERRAENLPRICSFVGSTNMVDFLTDETGSVRWIIFDVIGRIDFNYSKEILIDDVWSQAYYLAYHDKDFEPDLTQQDIIDNEKRNEKYTSLTIEQEMIIKYFEKTENLIYFNTSTEIMTKLIPLGLKLSREKIGKALSGFKFSRIKHPQKQVYGYLAKPKFNISPVEIMNN</sequence>
<proteinExistence type="predicted"/>
<gene>
    <name evidence="2" type="ORF">H8R27_02415</name>
</gene>
<dbReference type="EMBL" id="JACRUN010000001">
    <property type="protein sequence ID" value="MBC5833732.1"/>
    <property type="molecule type" value="Genomic_DNA"/>
</dbReference>
<name>A0ABR7IW31_9FLAO</name>
<organism evidence="2 3">
    <name type="scientific">Flavobacterium bernardetii</name>
    <dbReference type="NCBI Taxonomy" id="2813823"/>
    <lineage>
        <taxon>Bacteria</taxon>
        <taxon>Pseudomonadati</taxon>
        <taxon>Bacteroidota</taxon>
        <taxon>Flavobacteriia</taxon>
        <taxon>Flavobacteriales</taxon>
        <taxon>Flavobacteriaceae</taxon>
        <taxon>Flavobacterium</taxon>
    </lineage>
</organism>
<protein>
    <submittedName>
        <fullName evidence="2">Virulence-associated E family protein</fullName>
    </submittedName>
</protein>